<gene>
    <name evidence="1" type="ORF">H3H51_06825</name>
</gene>
<protein>
    <recommendedName>
        <fullName evidence="3">PilZ domain-containing protein</fullName>
    </recommendedName>
</protein>
<name>A0A7W4Q9K0_9GAMM</name>
<organism evidence="1 2">
    <name type="scientific">Aquipseudomonas ullengensis</name>
    <dbReference type="NCBI Taxonomy" id="2759166"/>
    <lineage>
        <taxon>Bacteria</taxon>
        <taxon>Pseudomonadati</taxon>
        <taxon>Pseudomonadota</taxon>
        <taxon>Gammaproteobacteria</taxon>
        <taxon>Pseudomonadales</taxon>
        <taxon>Pseudomonadaceae</taxon>
        <taxon>Aquipseudomonas</taxon>
    </lineage>
</organism>
<dbReference type="RefSeq" id="WP_183088300.1">
    <property type="nucleotide sequence ID" value="NZ_JACJUD010000002.1"/>
</dbReference>
<dbReference type="Proteomes" id="UP000542720">
    <property type="component" value="Unassembled WGS sequence"/>
</dbReference>
<reference evidence="1 2" key="1">
    <citation type="submission" date="2020-08" db="EMBL/GenBank/DDBJ databases">
        <authorList>
            <person name="Kim C.M."/>
        </authorList>
    </citation>
    <scope>NUCLEOTIDE SEQUENCE [LARGE SCALE GENOMIC DNA]</scope>
    <source>
        <strain evidence="1 2">UL070</strain>
    </source>
</reference>
<dbReference type="AlphaFoldDB" id="A0A7W4Q9K0"/>
<evidence type="ECO:0008006" key="3">
    <source>
        <dbReference type="Google" id="ProtNLM"/>
    </source>
</evidence>
<sequence length="203" mass="23016">MSEHSTLSGEELDFISHLYDNQLSGKTLHSPTFTVDGGPLANALFSRLGQHAQLSLEAQLGNYRMAFPLQLVEDEMHNLQLELGAPSIFEDGIIRRPWRLNLPQALYLLDEHGAATSLRVNEISPGSLLLSQEGEGDLPEQFCLWLPLPGHEPMAINGLRIRPAGPQQAAYRLLLNHREHRERVRQYIFEQYRERHPQLQVVG</sequence>
<dbReference type="EMBL" id="JACJUD010000002">
    <property type="protein sequence ID" value="MBB2494729.1"/>
    <property type="molecule type" value="Genomic_DNA"/>
</dbReference>
<accession>A0A7W4Q9K0</accession>
<evidence type="ECO:0000313" key="2">
    <source>
        <dbReference type="Proteomes" id="UP000542720"/>
    </source>
</evidence>
<comment type="caution">
    <text evidence="1">The sequence shown here is derived from an EMBL/GenBank/DDBJ whole genome shotgun (WGS) entry which is preliminary data.</text>
</comment>
<evidence type="ECO:0000313" key="1">
    <source>
        <dbReference type="EMBL" id="MBB2494729.1"/>
    </source>
</evidence>
<proteinExistence type="predicted"/>
<keyword evidence="2" id="KW-1185">Reference proteome</keyword>